<evidence type="ECO:0000256" key="6">
    <source>
        <dbReference type="SAM" id="Phobius"/>
    </source>
</evidence>
<feature type="transmembrane region" description="Helical" evidence="6">
    <location>
        <begin position="74"/>
        <end position="97"/>
    </location>
</feature>
<evidence type="ECO:0000256" key="2">
    <source>
        <dbReference type="ARBA" id="ARBA00022475"/>
    </source>
</evidence>
<organism evidence="7 8">
    <name type="scientific">Gordonia pseudamarae</name>
    <dbReference type="NCBI Taxonomy" id="2831662"/>
    <lineage>
        <taxon>Bacteria</taxon>
        <taxon>Bacillati</taxon>
        <taxon>Actinomycetota</taxon>
        <taxon>Actinomycetes</taxon>
        <taxon>Mycobacteriales</taxon>
        <taxon>Gordoniaceae</taxon>
        <taxon>Gordonia</taxon>
    </lineage>
</organism>
<feature type="transmembrane region" description="Helical" evidence="6">
    <location>
        <begin position="43"/>
        <end position="62"/>
    </location>
</feature>
<dbReference type="InterPro" id="IPR050833">
    <property type="entry name" value="Poly_Biosynth_Transport"/>
</dbReference>
<protein>
    <submittedName>
        <fullName evidence="7">Oligosaccharide flippase family protein</fullName>
    </submittedName>
</protein>
<evidence type="ECO:0000313" key="7">
    <source>
        <dbReference type="EMBL" id="QHN35393.1"/>
    </source>
</evidence>
<dbReference type="EMBL" id="CP045809">
    <property type="protein sequence ID" value="QHN35393.1"/>
    <property type="molecule type" value="Genomic_DNA"/>
</dbReference>
<sequence>MAALEGAPRLRAPRCARRQRSVGIGRRTGRVSRPQPGLARNSLAVAISGIATAGLGLVYWIVVGRMYPATEVGAAAAIIFAASMLAAFGNLGLGAYFERFLPVAGPLSLRLLTNGLAVGVLFGGVLAAGFLAFGPVDEMFADAWQVAFFPVAVASLSLFALIDHICIGLQRAEWSAVKNVVHAVVKLVAAVGVASFLGRQGIVATWVVTALVGAIILWVIVIREIRRRITTAHPVPPALPPWRAQQRFIVGNYGIYVANSLTPLLLPMIVIAQVGAGQNAYFAIVWQLITAVIVLLTMLIGPYVAEASAGDTDLRHLTYRFIAIMMGVATISAVGLATVGPLFLRLAGDDYADNGTTLLRVCSLALPLAAVGMIFVAVSRVRNRLLPALAAQVAGAVVNLALATTLLGGHGLVAVGWSTICAEALIVVLVIVPLIRAVRELARTGELTGYESVRSTASGALSK</sequence>
<feature type="transmembrane region" description="Helical" evidence="6">
    <location>
        <begin position="414"/>
        <end position="435"/>
    </location>
</feature>
<feature type="transmembrane region" description="Helical" evidence="6">
    <location>
        <begin position="109"/>
        <end position="134"/>
    </location>
</feature>
<dbReference type="PANTHER" id="PTHR30250">
    <property type="entry name" value="PST FAMILY PREDICTED COLANIC ACID TRANSPORTER"/>
    <property type="match status" value="1"/>
</dbReference>
<feature type="transmembrane region" description="Helical" evidence="6">
    <location>
        <begin position="203"/>
        <end position="222"/>
    </location>
</feature>
<evidence type="ECO:0000256" key="4">
    <source>
        <dbReference type="ARBA" id="ARBA00022989"/>
    </source>
</evidence>
<gene>
    <name evidence="7" type="ORF">GII31_11335</name>
</gene>
<feature type="transmembrane region" description="Helical" evidence="6">
    <location>
        <begin position="385"/>
        <end position="408"/>
    </location>
</feature>
<keyword evidence="5 6" id="KW-0472">Membrane</keyword>
<accession>A0ABX6IHP5</accession>
<reference evidence="7" key="1">
    <citation type="journal article" date="2021" name="Nat. Microbiol.">
        <title>Cocultivation of an ultrasmall environmental parasitic bacterium with lytic ability against bacteria associated with wastewater foams.</title>
        <authorList>
            <person name="Batinovic S."/>
            <person name="Rose J.J.A."/>
            <person name="Ratcliffe J."/>
            <person name="Seviour R.J."/>
            <person name="Petrovski S."/>
        </authorList>
    </citation>
    <scope>NUCLEOTIDE SEQUENCE</scope>
    <source>
        <strain evidence="7">CON9</strain>
    </source>
</reference>
<keyword evidence="8" id="KW-1185">Reference proteome</keyword>
<evidence type="ECO:0000256" key="3">
    <source>
        <dbReference type="ARBA" id="ARBA00022692"/>
    </source>
</evidence>
<evidence type="ECO:0000256" key="1">
    <source>
        <dbReference type="ARBA" id="ARBA00004651"/>
    </source>
</evidence>
<proteinExistence type="predicted"/>
<dbReference type="PANTHER" id="PTHR30250:SF11">
    <property type="entry name" value="O-ANTIGEN TRANSPORTER-RELATED"/>
    <property type="match status" value="1"/>
</dbReference>
<evidence type="ECO:0000256" key="5">
    <source>
        <dbReference type="ARBA" id="ARBA00023136"/>
    </source>
</evidence>
<evidence type="ECO:0000313" key="8">
    <source>
        <dbReference type="Proteomes" id="UP001059836"/>
    </source>
</evidence>
<name>A0ABX6IHP5_9ACTN</name>
<keyword evidence="4 6" id="KW-1133">Transmembrane helix</keyword>
<dbReference type="InterPro" id="IPR002797">
    <property type="entry name" value="Polysacc_synth"/>
</dbReference>
<dbReference type="Pfam" id="PF01943">
    <property type="entry name" value="Polysacc_synt"/>
    <property type="match status" value="1"/>
</dbReference>
<feature type="transmembrane region" description="Helical" evidence="6">
    <location>
        <begin position="280"/>
        <end position="305"/>
    </location>
</feature>
<feature type="transmembrane region" description="Helical" evidence="6">
    <location>
        <begin position="253"/>
        <end position="274"/>
    </location>
</feature>
<keyword evidence="2" id="KW-1003">Cell membrane</keyword>
<dbReference type="Proteomes" id="UP001059836">
    <property type="component" value="Chromosome"/>
</dbReference>
<keyword evidence="3 6" id="KW-0812">Transmembrane</keyword>
<feature type="transmembrane region" description="Helical" evidence="6">
    <location>
        <begin position="146"/>
        <end position="167"/>
    </location>
</feature>
<feature type="transmembrane region" description="Helical" evidence="6">
    <location>
        <begin position="358"/>
        <end position="378"/>
    </location>
</feature>
<feature type="transmembrane region" description="Helical" evidence="6">
    <location>
        <begin position="179"/>
        <end position="197"/>
    </location>
</feature>
<comment type="subcellular location">
    <subcellularLocation>
        <location evidence="1">Cell membrane</location>
        <topology evidence="1">Multi-pass membrane protein</topology>
    </subcellularLocation>
</comment>
<feature type="transmembrane region" description="Helical" evidence="6">
    <location>
        <begin position="317"/>
        <end position="338"/>
    </location>
</feature>